<evidence type="ECO:0000313" key="6">
    <source>
        <dbReference type="EMBL" id="WTU78697.1"/>
    </source>
</evidence>
<dbReference type="NCBIfam" id="NF006681">
    <property type="entry name" value="PRK09229.1-2"/>
    <property type="match status" value="1"/>
</dbReference>
<evidence type="ECO:0000256" key="1">
    <source>
        <dbReference type="ARBA" id="ARBA00001947"/>
    </source>
</evidence>
<feature type="domain" description="Amidohydrolase-related" evidence="5">
    <location>
        <begin position="53"/>
        <end position="419"/>
    </location>
</feature>
<dbReference type="GO" id="GO:0050416">
    <property type="term" value="F:formimidoylglutamate deiminase activity"/>
    <property type="evidence" value="ECO:0007669"/>
    <property type="project" value="UniProtKB-EC"/>
</dbReference>
<dbReference type="AlphaFoldDB" id="A0AAU2K3A7"/>
<comment type="cofactor">
    <cofactor evidence="1">
        <name>Zn(2+)</name>
        <dbReference type="ChEBI" id="CHEBI:29105"/>
    </cofactor>
</comment>
<dbReference type="GO" id="GO:0005829">
    <property type="term" value="C:cytosol"/>
    <property type="evidence" value="ECO:0007669"/>
    <property type="project" value="TreeGrafter"/>
</dbReference>
<gene>
    <name evidence="6" type="ORF">OG327_13145</name>
</gene>
<keyword evidence="4" id="KW-0862">Zinc</keyword>
<dbReference type="EC" id="3.5.3.13" evidence="6"/>
<protein>
    <submittedName>
        <fullName evidence="6">Formimidoylglutamate deiminase</fullName>
        <ecNumber evidence="6">3.5.3.13</ecNumber>
    </submittedName>
</protein>
<dbReference type="EMBL" id="CP108264">
    <property type="protein sequence ID" value="WTU78697.1"/>
    <property type="molecule type" value="Genomic_DNA"/>
</dbReference>
<dbReference type="NCBIfam" id="TIGR02022">
    <property type="entry name" value="hutF"/>
    <property type="match status" value="1"/>
</dbReference>
<evidence type="ECO:0000259" key="5">
    <source>
        <dbReference type="Pfam" id="PF01979"/>
    </source>
</evidence>
<dbReference type="InterPro" id="IPR010252">
    <property type="entry name" value="HutF"/>
</dbReference>
<sequence length="446" mass="46924">MAHKTYWLEHAWLGTHVEPGVALEVADDGRIAALRTGVDAPPPGAEVLRGLTLPGLANAHSHAFHRALRGTVQIGSGTFWTWRDIMYKVAQNLTPDSYFALARAVYAEMALAGITNVGEFHYVHHAPGGAPYADPNAMGEALIEAAAEAGIRITLLDTAYLSSGFGQAPEPHQLRFSDGTADAWAERVSALKPREHALIGAAIHSVRAVPAAQLATVAGWAEERRAPLHVHLSEQTAENDACRAAHGRTPTELLADHGVLGPRTTGVHNTHLTDSDIGLLGGTTTGTCMCPTTERDLADGIGPATRLQHAGSPLSLGSDSHAVIDLLEEARAMELNERLRSRTRGHWTANALLTAATQGGHAALGRPDAGRLEQGALADFTTIALDSVRTAGPLPRLGAETAVFAATASDVRHTVVAGRHIVRDGAHTLVPDVPSALAESIAALRS</sequence>
<organism evidence="6">
    <name type="scientific">Streptomyces sp. NBC_00049</name>
    <dbReference type="NCBI Taxonomy" id="2903617"/>
    <lineage>
        <taxon>Bacteria</taxon>
        <taxon>Bacillati</taxon>
        <taxon>Actinomycetota</taxon>
        <taxon>Actinomycetes</taxon>
        <taxon>Kitasatosporales</taxon>
        <taxon>Streptomycetaceae</taxon>
        <taxon>Streptomyces</taxon>
    </lineage>
</organism>
<keyword evidence="3 6" id="KW-0378">Hydrolase</keyword>
<reference evidence="6" key="1">
    <citation type="submission" date="2022-10" db="EMBL/GenBank/DDBJ databases">
        <title>The complete genomes of actinobacterial strains from the NBC collection.</title>
        <authorList>
            <person name="Joergensen T.S."/>
            <person name="Alvarez Arevalo M."/>
            <person name="Sterndorff E.B."/>
            <person name="Faurdal D."/>
            <person name="Vuksanovic O."/>
            <person name="Mourched A.-S."/>
            <person name="Charusanti P."/>
            <person name="Shaw S."/>
            <person name="Blin K."/>
            <person name="Weber T."/>
        </authorList>
    </citation>
    <scope>NUCLEOTIDE SEQUENCE</scope>
    <source>
        <strain evidence="6">NBC_00049</strain>
    </source>
</reference>
<proteinExistence type="predicted"/>
<dbReference type="InterPro" id="IPR011059">
    <property type="entry name" value="Metal-dep_hydrolase_composite"/>
</dbReference>
<name>A0AAU2K3A7_9ACTN</name>
<dbReference type="PANTHER" id="PTHR11271:SF48">
    <property type="entry name" value="AMIDOHYDROLASE-RELATED DOMAIN-CONTAINING PROTEIN"/>
    <property type="match status" value="1"/>
</dbReference>
<dbReference type="PANTHER" id="PTHR11271">
    <property type="entry name" value="GUANINE DEAMINASE"/>
    <property type="match status" value="1"/>
</dbReference>
<dbReference type="Pfam" id="PF01979">
    <property type="entry name" value="Amidohydro_1"/>
    <property type="match status" value="1"/>
</dbReference>
<keyword evidence="2" id="KW-0479">Metal-binding</keyword>
<evidence type="ECO:0000256" key="2">
    <source>
        <dbReference type="ARBA" id="ARBA00022723"/>
    </source>
</evidence>
<dbReference type="Gene3D" id="3.20.20.140">
    <property type="entry name" value="Metal-dependent hydrolases"/>
    <property type="match status" value="1"/>
</dbReference>
<dbReference type="SUPFAM" id="SSF51338">
    <property type="entry name" value="Composite domain of metallo-dependent hydrolases"/>
    <property type="match status" value="1"/>
</dbReference>
<dbReference type="SUPFAM" id="SSF51556">
    <property type="entry name" value="Metallo-dependent hydrolases"/>
    <property type="match status" value="1"/>
</dbReference>
<dbReference type="InterPro" id="IPR032466">
    <property type="entry name" value="Metal_Hydrolase"/>
</dbReference>
<dbReference type="InterPro" id="IPR051607">
    <property type="entry name" value="Metallo-dep_hydrolases"/>
</dbReference>
<evidence type="ECO:0000256" key="4">
    <source>
        <dbReference type="ARBA" id="ARBA00022833"/>
    </source>
</evidence>
<dbReference type="GO" id="GO:0046872">
    <property type="term" value="F:metal ion binding"/>
    <property type="evidence" value="ECO:0007669"/>
    <property type="project" value="UniProtKB-KW"/>
</dbReference>
<dbReference type="Gene3D" id="2.30.40.10">
    <property type="entry name" value="Urease, subunit C, domain 1"/>
    <property type="match status" value="1"/>
</dbReference>
<dbReference type="GO" id="GO:0019239">
    <property type="term" value="F:deaminase activity"/>
    <property type="evidence" value="ECO:0007669"/>
    <property type="project" value="TreeGrafter"/>
</dbReference>
<dbReference type="InterPro" id="IPR006680">
    <property type="entry name" value="Amidohydro-rel"/>
</dbReference>
<accession>A0AAU2K3A7</accession>
<evidence type="ECO:0000256" key="3">
    <source>
        <dbReference type="ARBA" id="ARBA00022801"/>
    </source>
</evidence>